<dbReference type="Pfam" id="PF22076">
    <property type="entry name" value="Cep192_D6"/>
    <property type="match status" value="1"/>
</dbReference>
<dbReference type="Pfam" id="PF02223">
    <property type="entry name" value="Thymidylate_kin"/>
    <property type="match status" value="1"/>
</dbReference>
<dbReference type="EMBL" id="JABDTM020012725">
    <property type="protein sequence ID" value="KAH0820161.1"/>
    <property type="molecule type" value="Genomic_DNA"/>
</dbReference>
<reference evidence="6" key="2">
    <citation type="submission" date="2021-08" db="EMBL/GenBank/DDBJ databases">
        <authorList>
            <person name="Eriksson T."/>
        </authorList>
    </citation>
    <scope>NUCLEOTIDE SEQUENCE</scope>
    <source>
        <strain evidence="6">Stoneville</strain>
        <tissue evidence="6">Whole head</tissue>
    </source>
</reference>
<protein>
    <submittedName>
        <fullName evidence="6">Uncharacterized protein</fullName>
    </submittedName>
</protein>
<gene>
    <name evidence="6" type="ORF">GEV33_002630</name>
</gene>
<dbReference type="GO" id="GO:0044782">
    <property type="term" value="P:cilium organization"/>
    <property type="evidence" value="ECO:0007669"/>
    <property type="project" value="TreeGrafter"/>
</dbReference>
<dbReference type="Gene3D" id="3.40.50.300">
    <property type="entry name" value="P-loop containing nucleotide triphosphate hydrolases"/>
    <property type="match status" value="1"/>
</dbReference>
<dbReference type="InterPro" id="IPR012479">
    <property type="entry name" value="SAP30BP"/>
</dbReference>
<evidence type="ECO:0000259" key="2">
    <source>
        <dbReference type="Pfam" id="PF02223"/>
    </source>
</evidence>
<dbReference type="InterPro" id="IPR016024">
    <property type="entry name" value="ARM-type_fold"/>
</dbReference>
<dbReference type="InterPro" id="IPR027417">
    <property type="entry name" value="P-loop_NTPase"/>
</dbReference>
<feature type="compositionally biased region" description="Polar residues" evidence="1">
    <location>
        <begin position="1259"/>
        <end position="1272"/>
    </location>
</feature>
<feature type="compositionally biased region" description="Low complexity" evidence="1">
    <location>
        <begin position="837"/>
        <end position="847"/>
    </location>
</feature>
<feature type="region of interest" description="Disordered" evidence="1">
    <location>
        <begin position="1398"/>
        <end position="1427"/>
    </location>
</feature>
<evidence type="ECO:0000313" key="6">
    <source>
        <dbReference type="EMBL" id="KAH0820161.1"/>
    </source>
</evidence>
<dbReference type="PANTHER" id="PTHR21356">
    <property type="entry name" value="ARMADILLO REPEAT CONTAINING 2"/>
    <property type="match status" value="1"/>
</dbReference>
<name>A0A8J6LP85_TENMO</name>
<dbReference type="InterPro" id="IPR054092">
    <property type="entry name" value="Cep192-like_D6"/>
</dbReference>
<comment type="caution">
    <text evidence="6">The sequence shown here is derived from an EMBL/GenBank/DDBJ whole genome shotgun (WGS) entry which is preliminary data.</text>
</comment>
<feature type="region of interest" description="Disordered" evidence="1">
    <location>
        <begin position="999"/>
        <end position="1036"/>
    </location>
</feature>
<feature type="region of interest" description="Disordered" evidence="1">
    <location>
        <begin position="790"/>
        <end position="847"/>
    </location>
</feature>
<dbReference type="Proteomes" id="UP000719412">
    <property type="component" value="Unassembled WGS sequence"/>
</dbReference>
<dbReference type="InterPro" id="IPR039430">
    <property type="entry name" value="Thymidylate_kin-like_dom"/>
</dbReference>
<feature type="domain" description="Cep192-like" evidence="4">
    <location>
        <begin position="1642"/>
        <end position="1779"/>
    </location>
</feature>
<feature type="region of interest" description="Disordered" evidence="1">
    <location>
        <begin position="1"/>
        <end position="31"/>
    </location>
</feature>
<dbReference type="InterPro" id="IPR011989">
    <property type="entry name" value="ARM-like"/>
</dbReference>
<feature type="compositionally biased region" description="Polar residues" evidence="1">
    <location>
        <begin position="817"/>
        <end position="836"/>
    </location>
</feature>
<dbReference type="InterPro" id="IPR008962">
    <property type="entry name" value="PapD-like_sf"/>
</dbReference>
<evidence type="ECO:0000259" key="5">
    <source>
        <dbReference type="Pfam" id="PF22076"/>
    </source>
</evidence>
<dbReference type="SUPFAM" id="SSF48371">
    <property type="entry name" value="ARM repeat"/>
    <property type="match status" value="1"/>
</dbReference>
<keyword evidence="7" id="KW-1185">Reference proteome</keyword>
<dbReference type="PANTHER" id="PTHR21356:SF1">
    <property type="entry name" value="ARMADILLO REPEAT-CONTAINING PROTEIN 2"/>
    <property type="match status" value="1"/>
</dbReference>
<feature type="compositionally biased region" description="Basic and acidic residues" evidence="1">
    <location>
        <begin position="81"/>
        <end position="96"/>
    </location>
</feature>
<sequence length="1945" mass="220387">MILSPHMLTSTAKTSTTKTTPKSGLVKQRSNSLSEINDNKIFNIGVKELSLNKVKLPSLDHLRPLQKRKVFKNTSSLDNLPEERESPEPKNAEPRKAFSSPQERTDFDNLESPFGRSSTKHKNLSQCLLLGPQNLNKIFDNRHIIENSETLFVRTGYLNRELSPRGRNKVQNSILAAESKERNVDDIINELNYESTRVDNESLVIDLLDELYQCMEKENLLATKVGSKMKIHILKALYKYVESQNEKLLLNIARVILALKVTGNNLSGVCKLIFKVSKNDKNDYLFFQKNILELFLDALGRSSPLDDAEACVYGYGSVKFLTMNTKLLDKILSLGILQLMVLHIKIINNAKIDRTSMPEQTNHALFQLTGALRNIVSEETVFETFISCGAVQQLCQTVDFFSADLDIISNISRILSTISTNDCCCDSLAEYKDIYKVFINLFDKYPGNEEIIVRLAYTLGNVVAKIDNTRVKFYNEKKSVDSLLNLWKIYLERTLKICSLKTDNELIENGNPEDVMIKVIRVIANVVINPEIGKAVNECYGSLLIDEFLKVLISNPFKKNEELVMSILSTLNNLSYYYTSDMEHDIFHIKQVEIVEGITEYSKSRNKECVIESMRIMGNLSRSKITRDYIAESEVFQILVNILDKVDLTLLKTTIGVFVNLMADNKSRSLFKNYGGVSKLIAILNNFAQNDWLLAMLVCQVIWNYCIDTMDLYELIPDDEIQQLLVILADYLDEEKLFGITEGCEDAEIYVTQEYLIWEEFAGVATNLLEKIEYFLDTFDQIHIENETATTQKRDSTTYTDSEGEEEEVNNDNSENQGVATLTTPSGSPSDNKSTNSSRPSSPAPVRVTTKVAKLVSYHDDTIASDEEGELDDAVPHHEVIMLTDNENLKSEESEPLDKDGVQIPPEPPGHCSVDLQDKISKLYEKMQNQQLDMNALIQKRKDFRNPSIYEKLIQFCAINELGTNYPPTIYDPLKWDKESYYEELAKVQKVEMDKREKERKSKVEFVSGTKKQEEDNKKRKSKWDQPGGKSTTAKRLAKTMHAVQWCTPPESIKHIRHLFDDHPQLRSAYYALGNYIAALEVSVLLKQQPVVMDRYWHSTAAFAIAQAVHDFPQDVDMPPEGDKFYEWPQDLLKPNAVLFLHVTEDVRLQRLSRRTVSTSQEKLLKSTTQFRDNMSSESHKKKNNHLEVYTGRLSDVENSLGILSLKSDDISLHLCHTKASAHLSKERQKAFDSLKEYSAKMSELTSLPSRFLRRSDVSEGSASDQLHSDSTISERDLLPGDSSTPRQSLLSNLEYVRKERQSFGQSISCLANSISKNPHFDLSKLADEVRKTIDPEGTFRSGEEAIAKLEEDELSWQREKDIPAQLKEFSTDNGEDFKLSMGSFFKQRSDDLSKVLAKSPKKSQPPIPLLETSTCSTASGSTSLGGGDSLSISHIAQILSEQTPNRALDYLLNTKKNAQKVSPNNFDSVRESKGKENVDSLNVQEENVENISPDFHHEKSALSVRSTSSLSSLPNGKLPMATTKTEIIWGCIKPGRNNSQDFIIRNRSSSRLGIQCSVSNPSFRLIKEGSELNFSSMIKVVLQPYESRTLSVTFAPTTLGAAVDNLNFTSIDPNHKQTVKQFIRLYGYGGYGNIVIQKIIKDTTGKYLMSLGNVDTQQEMKQAFVLKNVGTLPSFAYIYFIPNGLYSFSPIEFCPQRVVLLPGQDKEVAVLYNVPKKDFSYIKSKINGSVIDVGKLHMIHGTEVDRGRLRKLCLKAKERGQEIKESYYDITAKFTDEVMASDLKYLRESVGSVEEIVKFLNNEEIIVTIEQDVDHTITGQLQDETMMFHSLCENTNIDAFGNTTYRDTCHVEPSRIILTPPNKIKDMIFLTNNNKKILYFEASSAPEGLNIRPKDGTIRPGETLLIEVSYTKYCNDKTVFKVRILVDNESFEVDVKIIFVNRVE</sequence>
<dbReference type="SUPFAM" id="SSF52540">
    <property type="entry name" value="P-loop containing nucleoside triphosphate hydrolases"/>
    <property type="match status" value="1"/>
</dbReference>
<evidence type="ECO:0000256" key="1">
    <source>
        <dbReference type="SAM" id="MobiDB-lite"/>
    </source>
</evidence>
<dbReference type="Gene3D" id="2.60.40.10">
    <property type="entry name" value="Immunoglobulins"/>
    <property type="match status" value="1"/>
</dbReference>
<dbReference type="InterPro" id="IPR054090">
    <property type="entry name" value="Cep192_Spd-2-like_dom"/>
</dbReference>
<reference evidence="6" key="1">
    <citation type="journal article" date="2020" name="J Insects Food Feed">
        <title>The yellow mealworm (Tenebrio molitor) genome: a resource for the emerging insects as food and feed industry.</title>
        <authorList>
            <person name="Eriksson T."/>
            <person name="Andere A."/>
            <person name="Kelstrup H."/>
            <person name="Emery V."/>
            <person name="Picard C."/>
        </authorList>
    </citation>
    <scope>NUCLEOTIDE SEQUENCE</scope>
    <source>
        <strain evidence="6">Stoneville</strain>
        <tissue evidence="6">Whole head</tissue>
    </source>
</reference>
<dbReference type="Pfam" id="PF07818">
    <property type="entry name" value="HCNGP"/>
    <property type="match status" value="1"/>
</dbReference>
<feature type="domain" description="Cep192-like" evidence="5">
    <location>
        <begin position="1848"/>
        <end position="1938"/>
    </location>
</feature>
<dbReference type="Gene3D" id="1.25.10.10">
    <property type="entry name" value="Leucine-rich Repeat Variant"/>
    <property type="match status" value="2"/>
</dbReference>
<accession>A0A8J6LP85</accession>
<proteinExistence type="predicted"/>
<dbReference type="Pfam" id="PF22074">
    <property type="entry name" value="Cep192_D5"/>
    <property type="match status" value="1"/>
</dbReference>
<feature type="compositionally biased region" description="Low complexity" evidence="1">
    <location>
        <begin position="1413"/>
        <end position="1423"/>
    </location>
</feature>
<evidence type="ECO:0000259" key="3">
    <source>
        <dbReference type="Pfam" id="PF22073"/>
    </source>
</evidence>
<evidence type="ECO:0000259" key="4">
    <source>
        <dbReference type="Pfam" id="PF22074"/>
    </source>
</evidence>
<feature type="region of interest" description="Disordered" evidence="1">
    <location>
        <begin position="1256"/>
        <end position="1286"/>
    </location>
</feature>
<dbReference type="SUPFAM" id="SSF49354">
    <property type="entry name" value="PapD-like"/>
    <property type="match status" value="1"/>
</dbReference>
<dbReference type="InterPro" id="IPR013783">
    <property type="entry name" value="Ig-like_fold"/>
</dbReference>
<evidence type="ECO:0000313" key="7">
    <source>
        <dbReference type="Proteomes" id="UP000719412"/>
    </source>
</evidence>
<dbReference type="GO" id="GO:0006355">
    <property type="term" value="P:regulation of DNA-templated transcription"/>
    <property type="evidence" value="ECO:0007669"/>
    <property type="project" value="InterPro"/>
</dbReference>
<feature type="region of interest" description="Disordered" evidence="1">
    <location>
        <begin position="70"/>
        <end position="119"/>
    </location>
</feature>
<feature type="domain" description="Cep192/Spd-2-like" evidence="3">
    <location>
        <begin position="1519"/>
        <end position="1631"/>
    </location>
</feature>
<feature type="domain" description="Thymidylate kinase-like" evidence="2">
    <location>
        <begin position="1029"/>
        <end position="1189"/>
    </location>
</feature>
<feature type="compositionally biased region" description="Low complexity" evidence="1">
    <location>
        <begin position="9"/>
        <end position="23"/>
    </location>
</feature>
<dbReference type="Pfam" id="PF22073">
    <property type="entry name" value="Cep192_D4"/>
    <property type="match status" value="1"/>
</dbReference>
<dbReference type="InterPro" id="IPR038905">
    <property type="entry name" value="ARMC2"/>
</dbReference>
<organism evidence="6 7">
    <name type="scientific">Tenebrio molitor</name>
    <name type="common">Yellow mealworm beetle</name>
    <dbReference type="NCBI Taxonomy" id="7067"/>
    <lineage>
        <taxon>Eukaryota</taxon>
        <taxon>Metazoa</taxon>
        <taxon>Ecdysozoa</taxon>
        <taxon>Arthropoda</taxon>
        <taxon>Hexapoda</taxon>
        <taxon>Insecta</taxon>
        <taxon>Pterygota</taxon>
        <taxon>Neoptera</taxon>
        <taxon>Endopterygota</taxon>
        <taxon>Coleoptera</taxon>
        <taxon>Polyphaga</taxon>
        <taxon>Cucujiformia</taxon>
        <taxon>Tenebrionidae</taxon>
        <taxon>Tenebrio</taxon>
    </lineage>
</organism>
<dbReference type="InterPro" id="IPR054091">
    <property type="entry name" value="Cep192-like_D5"/>
</dbReference>